<feature type="transmembrane region" description="Helical" evidence="7">
    <location>
        <begin position="26"/>
        <end position="46"/>
    </location>
</feature>
<dbReference type="InterPro" id="IPR006685">
    <property type="entry name" value="MscS_channel_2nd"/>
</dbReference>
<keyword evidence="5 7" id="KW-1133">Transmembrane helix</keyword>
<keyword evidence="6 7" id="KW-0472">Membrane</keyword>
<dbReference type="EMBL" id="WNKU01000028">
    <property type="protein sequence ID" value="MTV50572.1"/>
    <property type="molecule type" value="Genomic_DNA"/>
</dbReference>
<evidence type="ECO:0000259" key="9">
    <source>
        <dbReference type="Pfam" id="PF21082"/>
    </source>
</evidence>
<dbReference type="PANTHER" id="PTHR30460">
    <property type="entry name" value="MODERATE CONDUCTANCE MECHANOSENSITIVE CHANNEL YBIO"/>
    <property type="match status" value="1"/>
</dbReference>
<dbReference type="InterPro" id="IPR011066">
    <property type="entry name" value="MscS_channel_C_sf"/>
</dbReference>
<evidence type="ECO:0000313" key="11">
    <source>
        <dbReference type="Proteomes" id="UP000430670"/>
    </source>
</evidence>
<dbReference type="InterPro" id="IPR045276">
    <property type="entry name" value="YbiO_bact"/>
</dbReference>
<dbReference type="Pfam" id="PF21082">
    <property type="entry name" value="MS_channel_3rd"/>
    <property type="match status" value="1"/>
</dbReference>
<comment type="subcellular location">
    <subcellularLocation>
        <location evidence="1">Cell membrane</location>
        <topology evidence="1">Multi-pass membrane protein</topology>
    </subcellularLocation>
</comment>
<dbReference type="Gene3D" id="1.10.287.1260">
    <property type="match status" value="1"/>
</dbReference>
<feature type="domain" description="Mechanosensitive ion channel MscS C-terminal" evidence="9">
    <location>
        <begin position="195"/>
        <end position="279"/>
    </location>
</feature>
<keyword evidence="4 7" id="KW-0812">Transmembrane</keyword>
<dbReference type="InterPro" id="IPR023408">
    <property type="entry name" value="MscS_beta-dom_sf"/>
</dbReference>
<dbReference type="Gene3D" id="2.30.30.60">
    <property type="match status" value="1"/>
</dbReference>
<feature type="transmembrane region" description="Helical" evidence="7">
    <location>
        <begin position="105"/>
        <end position="125"/>
    </location>
</feature>
<dbReference type="SUPFAM" id="SSF82689">
    <property type="entry name" value="Mechanosensitive channel protein MscS (YggB), C-terminal domain"/>
    <property type="match status" value="1"/>
</dbReference>
<name>A0A6I3SQ70_HELMO</name>
<evidence type="ECO:0000256" key="6">
    <source>
        <dbReference type="ARBA" id="ARBA00023136"/>
    </source>
</evidence>
<dbReference type="Gene3D" id="3.30.70.100">
    <property type="match status" value="1"/>
</dbReference>
<feature type="transmembrane region" description="Helical" evidence="7">
    <location>
        <begin position="81"/>
        <end position="99"/>
    </location>
</feature>
<evidence type="ECO:0000256" key="7">
    <source>
        <dbReference type="SAM" id="Phobius"/>
    </source>
</evidence>
<keyword evidence="3" id="KW-1003">Cell membrane</keyword>
<evidence type="ECO:0000259" key="8">
    <source>
        <dbReference type="Pfam" id="PF00924"/>
    </source>
</evidence>
<reference evidence="10 11" key="1">
    <citation type="submission" date="2019-11" db="EMBL/GenBank/DDBJ databases">
        <title>Whole-genome sequence of a the green, strictly anaerobic photosynthetic bacterium Heliobacillus mobilis DSM 6151.</title>
        <authorList>
            <person name="Kyndt J.A."/>
            <person name="Meyer T.E."/>
        </authorList>
    </citation>
    <scope>NUCLEOTIDE SEQUENCE [LARGE SCALE GENOMIC DNA]</scope>
    <source>
        <strain evidence="10 11">DSM 6151</strain>
    </source>
</reference>
<evidence type="ECO:0000256" key="3">
    <source>
        <dbReference type="ARBA" id="ARBA00022475"/>
    </source>
</evidence>
<gene>
    <name evidence="10" type="ORF">GJ688_16625</name>
</gene>
<protein>
    <submittedName>
        <fullName evidence="10">Mechanosensitive ion channel</fullName>
    </submittedName>
</protein>
<comment type="similarity">
    <text evidence="2">Belongs to the MscS (TC 1.A.23) family.</text>
</comment>
<dbReference type="RefSeq" id="WP_155477652.1">
    <property type="nucleotide sequence ID" value="NZ_WNKU01000028.1"/>
</dbReference>
<dbReference type="GO" id="GO:0005886">
    <property type="term" value="C:plasma membrane"/>
    <property type="evidence" value="ECO:0007669"/>
    <property type="project" value="UniProtKB-SubCell"/>
</dbReference>
<dbReference type="InterPro" id="IPR010920">
    <property type="entry name" value="LSM_dom_sf"/>
</dbReference>
<evidence type="ECO:0000256" key="2">
    <source>
        <dbReference type="ARBA" id="ARBA00008017"/>
    </source>
</evidence>
<evidence type="ECO:0000256" key="1">
    <source>
        <dbReference type="ARBA" id="ARBA00004651"/>
    </source>
</evidence>
<accession>A0A6I3SQ70</accession>
<organism evidence="10 11">
    <name type="scientific">Heliobacterium mobile</name>
    <name type="common">Heliobacillus mobilis</name>
    <dbReference type="NCBI Taxonomy" id="28064"/>
    <lineage>
        <taxon>Bacteria</taxon>
        <taxon>Bacillati</taxon>
        <taxon>Bacillota</taxon>
        <taxon>Clostridia</taxon>
        <taxon>Eubacteriales</taxon>
        <taxon>Heliobacteriaceae</taxon>
        <taxon>Heliobacterium</taxon>
    </lineage>
</organism>
<sequence>MLSIFGQYVSTRMQAIGMGDWAEPTAAFTVGTIHVVFALFLAWLVLRFGKKAIDGIFSRENGMTLINEKRGATLATLLKSLLFYSVFFITAMEVLNTVFGVQTQALLAGAGVFGIAVGFGAQSLMRDVITGFFIIFENQYAVGEFVTIGKYSGVVEEVGLRVTKIRDITGDLHIIPNGQVKEVSNKNRGPMTALVDISIAYEENVDRALDILESASKEMTQEMAEWITEGPQVLGVVNLGPSEVVIRVIAKTVPMEQWRMEREMRRRFKLAFEQAGIEIPYPRQVHVPYSSLRSPVQDGLLKQESSK</sequence>
<dbReference type="InterPro" id="IPR049278">
    <property type="entry name" value="MS_channel_C"/>
</dbReference>
<dbReference type="SUPFAM" id="SSF82861">
    <property type="entry name" value="Mechanosensitive channel protein MscS (YggB), transmembrane region"/>
    <property type="match status" value="1"/>
</dbReference>
<dbReference type="Pfam" id="PF00924">
    <property type="entry name" value="MS_channel_2nd"/>
    <property type="match status" value="1"/>
</dbReference>
<feature type="domain" description="Mechanosensitive ion channel MscS" evidence="8">
    <location>
        <begin position="124"/>
        <end position="185"/>
    </location>
</feature>
<dbReference type="PANTHER" id="PTHR30460:SF0">
    <property type="entry name" value="MODERATE CONDUCTANCE MECHANOSENSITIVE CHANNEL YBIO"/>
    <property type="match status" value="1"/>
</dbReference>
<evidence type="ECO:0000256" key="5">
    <source>
        <dbReference type="ARBA" id="ARBA00022989"/>
    </source>
</evidence>
<evidence type="ECO:0000256" key="4">
    <source>
        <dbReference type="ARBA" id="ARBA00022692"/>
    </source>
</evidence>
<comment type="caution">
    <text evidence="10">The sequence shown here is derived from an EMBL/GenBank/DDBJ whole genome shotgun (WGS) entry which is preliminary data.</text>
</comment>
<dbReference type="OrthoDB" id="9809206at2"/>
<dbReference type="FunFam" id="2.30.30.60:FF:000001">
    <property type="entry name" value="MscS Mechanosensitive ion channel"/>
    <property type="match status" value="1"/>
</dbReference>
<keyword evidence="11" id="KW-1185">Reference proteome</keyword>
<proteinExistence type="inferred from homology"/>
<dbReference type="InterPro" id="IPR011014">
    <property type="entry name" value="MscS_channel_TM-2"/>
</dbReference>
<dbReference type="GO" id="GO:0008381">
    <property type="term" value="F:mechanosensitive monoatomic ion channel activity"/>
    <property type="evidence" value="ECO:0007669"/>
    <property type="project" value="InterPro"/>
</dbReference>
<dbReference type="Proteomes" id="UP000430670">
    <property type="component" value="Unassembled WGS sequence"/>
</dbReference>
<dbReference type="AlphaFoldDB" id="A0A6I3SQ70"/>
<evidence type="ECO:0000313" key="10">
    <source>
        <dbReference type="EMBL" id="MTV50572.1"/>
    </source>
</evidence>
<dbReference type="SUPFAM" id="SSF50182">
    <property type="entry name" value="Sm-like ribonucleoproteins"/>
    <property type="match status" value="1"/>
</dbReference>